<name>A0A095BG07_PISSA</name>
<dbReference type="PIRSF" id="PIRSF004505">
    <property type="entry name" value="MT_bac"/>
    <property type="match status" value="1"/>
</dbReference>
<accession>A0A095BG07</accession>
<gene>
    <name evidence="5 7" type="primary">rlmH</name>
    <name evidence="6" type="ORF">KU39_2778</name>
    <name evidence="7" type="ORF">Psal009_03115</name>
</gene>
<dbReference type="Gene3D" id="3.40.1280.10">
    <property type="match status" value="1"/>
</dbReference>
<comment type="similarity">
    <text evidence="4 5">Belongs to the RNA methyltransferase RlmH family.</text>
</comment>
<reference evidence="6" key="2">
    <citation type="submission" date="2015-08" db="EMBL/GenBank/DDBJ databases">
        <title>Complete genome sequence of Piscirickettsia salmonis strain PM32597B1.</title>
        <authorList>
            <person name="Bohle H."/>
            <person name="Henriquez P."/>
            <person name="Navas E."/>
            <person name="Grothusen H."/>
            <person name="Bustamante F."/>
            <person name="Bustos P."/>
            <person name="Bustos P."/>
            <person name="Mancilla M."/>
        </authorList>
    </citation>
    <scope>NUCLEOTIDE SEQUENCE</scope>
    <source>
        <strain evidence="6">PM32597B1</strain>
    </source>
</reference>
<dbReference type="PANTHER" id="PTHR33603:SF1">
    <property type="entry name" value="RIBOSOMAL RNA LARGE SUBUNIT METHYLTRANSFERASE H"/>
    <property type="match status" value="1"/>
</dbReference>
<evidence type="ECO:0000256" key="5">
    <source>
        <dbReference type="HAMAP-Rule" id="MF_00658"/>
    </source>
</evidence>
<comment type="function">
    <text evidence="5">Specifically methylates the pseudouridine at position 1915 (m3Psi1915) in 23S rRNA.</text>
</comment>
<organism evidence="7 9">
    <name type="scientific">Piscirickettsia salmonis</name>
    <dbReference type="NCBI Taxonomy" id="1238"/>
    <lineage>
        <taxon>Bacteria</taxon>
        <taxon>Pseudomonadati</taxon>
        <taxon>Pseudomonadota</taxon>
        <taxon>Gammaproteobacteria</taxon>
        <taxon>Thiotrichales</taxon>
        <taxon>Piscirickettsiaceae</taxon>
        <taxon>Piscirickettsia</taxon>
    </lineage>
</organism>
<dbReference type="InterPro" id="IPR029028">
    <property type="entry name" value="Alpha/beta_knot_MTases"/>
</dbReference>
<sequence length="156" mass="17294">MKINLIAIGKKMPAWVKAGFDEYARRLPVSCALQLLEIEAAKRGKRFDVNRALRQEGTAMIEAIPKGNLIVALDVKGKAWSTEQLAGQLEHWQGEGRDVSLLIGGPEGLAAECLAKAEARWSLSALTLPHPLVRIVVAEQLYRAWTVLNHHPYHRA</sequence>
<evidence type="ECO:0000313" key="9">
    <source>
        <dbReference type="Proteomes" id="UP000422232"/>
    </source>
</evidence>
<keyword evidence="5" id="KW-0698">rRNA processing</keyword>
<evidence type="ECO:0000313" key="6">
    <source>
        <dbReference type="EMBL" id="ALB23954.1"/>
    </source>
</evidence>
<protein>
    <recommendedName>
        <fullName evidence="5">Ribosomal RNA large subunit methyltransferase H</fullName>
        <ecNumber evidence="5">2.1.1.177</ecNumber>
    </recommendedName>
    <alternativeName>
        <fullName evidence="5">23S rRNA (pseudouridine1915-N3)-methyltransferase</fullName>
    </alternativeName>
    <alternativeName>
        <fullName evidence="5">23S rRNA m3Psi1915 methyltransferase</fullName>
    </alternativeName>
    <alternativeName>
        <fullName evidence="5">rRNA (pseudouridine-N3-)-methyltransferase RlmH</fullName>
    </alternativeName>
</protein>
<dbReference type="EC" id="2.1.1.177" evidence="5"/>
<evidence type="ECO:0000313" key="8">
    <source>
        <dbReference type="Proteomes" id="UP000029558"/>
    </source>
</evidence>
<comment type="subunit">
    <text evidence="5">Homodimer.</text>
</comment>
<dbReference type="Proteomes" id="UP000422232">
    <property type="component" value="Chromosome"/>
</dbReference>
<evidence type="ECO:0000256" key="2">
    <source>
        <dbReference type="ARBA" id="ARBA00022679"/>
    </source>
</evidence>
<dbReference type="NCBIfam" id="NF000984">
    <property type="entry name" value="PRK00103.1-1"/>
    <property type="match status" value="1"/>
</dbReference>
<reference evidence="7 9" key="3">
    <citation type="submission" date="2019-04" db="EMBL/GenBank/DDBJ databases">
        <title>Complete genome sequencing of Piscirickettsia salmonis strain Psal-009.</title>
        <authorList>
            <person name="Schober I."/>
            <person name="Bunk B."/>
            <person name="Sproer C."/>
            <person name="Carril G.P."/>
            <person name="Riedel T."/>
            <person name="Flores-Herrera P.A."/>
            <person name="Nourdin-Galindo G."/>
            <person name="Marshall S.H."/>
            <person name="Overmann J."/>
        </authorList>
    </citation>
    <scope>NUCLEOTIDE SEQUENCE [LARGE SCALE GENOMIC DNA]</scope>
    <source>
        <strain evidence="7 9">Psal-009</strain>
    </source>
</reference>
<evidence type="ECO:0000313" key="7">
    <source>
        <dbReference type="EMBL" id="QGO07176.1"/>
    </source>
</evidence>
<keyword evidence="2 5" id="KW-0808">Transferase</keyword>
<comment type="subcellular location">
    <subcellularLocation>
        <location evidence="5">Cytoplasm</location>
    </subcellularLocation>
</comment>
<feature type="binding site" evidence="5">
    <location>
        <position position="104"/>
    </location>
    <ligand>
        <name>S-adenosyl-L-methionine</name>
        <dbReference type="ChEBI" id="CHEBI:59789"/>
    </ligand>
</feature>
<dbReference type="NCBIfam" id="TIGR00246">
    <property type="entry name" value="tRNA_RlmH_YbeA"/>
    <property type="match status" value="1"/>
</dbReference>
<feature type="binding site" evidence="5">
    <location>
        <position position="73"/>
    </location>
    <ligand>
        <name>S-adenosyl-L-methionine</name>
        <dbReference type="ChEBI" id="CHEBI:59789"/>
    </ligand>
</feature>
<dbReference type="CDD" id="cd18081">
    <property type="entry name" value="RlmH-like"/>
    <property type="match status" value="1"/>
</dbReference>
<keyword evidence="9" id="KW-1185">Reference proteome</keyword>
<dbReference type="InterPro" id="IPR029026">
    <property type="entry name" value="tRNA_m1G_MTases_N"/>
</dbReference>
<proteinExistence type="inferred from homology"/>
<comment type="catalytic activity">
    <reaction evidence="5">
        <text>pseudouridine(1915) in 23S rRNA + S-adenosyl-L-methionine = N(3)-methylpseudouridine(1915) in 23S rRNA + S-adenosyl-L-homocysteine + H(+)</text>
        <dbReference type="Rhea" id="RHEA:42752"/>
        <dbReference type="Rhea" id="RHEA-COMP:10221"/>
        <dbReference type="Rhea" id="RHEA-COMP:10222"/>
        <dbReference type="ChEBI" id="CHEBI:15378"/>
        <dbReference type="ChEBI" id="CHEBI:57856"/>
        <dbReference type="ChEBI" id="CHEBI:59789"/>
        <dbReference type="ChEBI" id="CHEBI:65314"/>
        <dbReference type="ChEBI" id="CHEBI:74486"/>
        <dbReference type="EC" id="2.1.1.177"/>
    </reaction>
</comment>
<feature type="binding site" evidence="5">
    <location>
        <begin position="123"/>
        <end position="128"/>
    </location>
    <ligand>
        <name>S-adenosyl-L-methionine</name>
        <dbReference type="ChEBI" id="CHEBI:59789"/>
    </ligand>
</feature>
<evidence type="ECO:0000256" key="1">
    <source>
        <dbReference type="ARBA" id="ARBA00022603"/>
    </source>
</evidence>
<dbReference type="OrthoDB" id="9806643at2"/>
<dbReference type="SUPFAM" id="SSF75217">
    <property type="entry name" value="alpha/beta knot"/>
    <property type="match status" value="1"/>
</dbReference>
<dbReference type="EMBL" id="CP012508">
    <property type="protein sequence ID" value="ALB23954.1"/>
    <property type="molecule type" value="Genomic_DNA"/>
</dbReference>
<dbReference type="GeneID" id="66739760"/>
<dbReference type="GO" id="GO:0005737">
    <property type="term" value="C:cytoplasm"/>
    <property type="evidence" value="ECO:0007669"/>
    <property type="project" value="UniProtKB-SubCell"/>
</dbReference>
<dbReference type="Proteomes" id="UP000029558">
    <property type="component" value="Chromosome"/>
</dbReference>
<evidence type="ECO:0000256" key="4">
    <source>
        <dbReference type="ARBA" id="ARBA00038303"/>
    </source>
</evidence>
<dbReference type="GO" id="GO:0070038">
    <property type="term" value="F:rRNA (pseudouridine-N3-)-methyltransferase activity"/>
    <property type="evidence" value="ECO:0007669"/>
    <property type="project" value="UniProtKB-UniRule"/>
</dbReference>
<reference evidence="6 8" key="1">
    <citation type="journal article" date="2014" name="Genome Announc.">
        <title>Comparative Genome Analysis of Two Isolates of the Fish Pathogen Piscirickettsia salmonis from Different Hosts Reveals Major Differences in Virulence-Associated Secretion Systems.</title>
        <authorList>
            <person name="Bohle H."/>
            <person name="Henriquez P."/>
            <person name="Grothusen H."/>
            <person name="Navas E."/>
            <person name="Sandoval A."/>
            <person name="Bustamante F."/>
            <person name="Bustos P."/>
            <person name="Mancilla M."/>
        </authorList>
    </citation>
    <scope>NUCLEOTIDE SEQUENCE [LARGE SCALE GENOMIC DNA]</scope>
    <source>
        <strain evidence="8">B1-32597</strain>
        <strain evidence="6">PM32597B1</strain>
    </source>
</reference>
<keyword evidence="3 5" id="KW-0949">S-adenosyl-L-methionine</keyword>
<dbReference type="Pfam" id="PF02590">
    <property type="entry name" value="SPOUT_MTase"/>
    <property type="match status" value="1"/>
</dbReference>
<keyword evidence="1 5" id="KW-0489">Methyltransferase</keyword>
<keyword evidence="5" id="KW-0963">Cytoplasm</keyword>
<dbReference type="EMBL" id="CP038908">
    <property type="protein sequence ID" value="QGO07176.1"/>
    <property type="molecule type" value="Genomic_DNA"/>
</dbReference>
<dbReference type="HAMAP" id="MF_00658">
    <property type="entry name" value="23SrRNA_methyltr_H"/>
    <property type="match status" value="1"/>
</dbReference>
<dbReference type="InterPro" id="IPR003742">
    <property type="entry name" value="RlmH-like"/>
</dbReference>
<evidence type="ECO:0000256" key="3">
    <source>
        <dbReference type="ARBA" id="ARBA00022691"/>
    </source>
</evidence>
<dbReference type="PANTHER" id="PTHR33603">
    <property type="entry name" value="METHYLTRANSFERASE"/>
    <property type="match status" value="1"/>
</dbReference>
<dbReference type="AlphaFoldDB" id="A0A095BG07"/>
<dbReference type="RefSeq" id="WP_016210381.1">
    <property type="nucleotide sequence ID" value="NZ_CP012413.1"/>
</dbReference>
<dbReference type="STRING" id="1238.AWJ11_13890"/>
<dbReference type="NCBIfam" id="NF000986">
    <property type="entry name" value="PRK00103.1-4"/>
    <property type="match status" value="1"/>
</dbReference>